<dbReference type="Gene3D" id="3.90.780.10">
    <property type="entry name" value="5'-Nucleotidase, C-terminal domain"/>
    <property type="match status" value="1"/>
</dbReference>
<dbReference type="PROSITE" id="PS51257">
    <property type="entry name" value="PROKAR_LIPOPROTEIN"/>
    <property type="match status" value="1"/>
</dbReference>
<dbReference type="Pfam" id="PF02872">
    <property type="entry name" value="5_nucleotid_C"/>
    <property type="match status" value="1"/>
</dbReference>
<dbReference type="PANTHER" id="PTHR11575">
    <property type="entry name" value="5'-NUCLEOTIDASE-RELATED"/>
    <property type="match status" value="1"/>
</dbReference>
<dbReference type="CDD" id="cd07409">
    <property type="entry name" value="MPP_CD73_N"/>
    <property type="match status" value="1"/>
</dbReference>
<dbReference type="PANTHER" id="PTHR11575:SF24">
    <property type="entry name" value="5'-NUCLEOTIDASE"/>
    <property type="match status" value="1"/>
</dbReference>
<dbReference type="GO" id="GO:0046872">
    <property type="term" value="F:metal ion binding"/>
    <property type="evidence" value="ECO:0007669"/>
    <property type="project" value="UniProtKB-KW"/>
</dbReference>
<dbReference type="SUPFAM" id="SSF55816">
    <property type="entry name" value="5'-nucleotidase (syn. UDP-sugar hydrolase), C-terminal domain"/>
    <property type="match status" value="1"/>
</dbReference>
<dbReference type="Pfam" id="PF00149">
    <property type="entry name" value="Metallophos"/>
    <property type="match status" value="1"/>
</dbReference>
<feature type="domain" description="5'-Nucleotidase C-terminal" evidence="7">
    <location>
        <begin position="439"/>
        <end position="581"/>
    </location>
</feature>
<evidence type="ECO:0008006" key="9">
    <source>
        <dbReference type="Google" id="ProtNLM"/>
    </source>
</evidence>
<comment type="similarity">
    <text evidence="5">Belongs to the 5'-nucleotidase family.</text>
</comment>
<name>A0A7C3IEC9_9SPIR</name>
<evidence type="ECO:0000259" key="7">
    <source>
        <dbReference type="Pfam" id="PF02872"/>
    </source>
</evidence>
<keyword evidence="2 5" id="KW-0732">Signal</keyword>
<dbReference type="PRINTS" id="PR01607">
    <property type="entry name" value="APYRASEFAMLY"/>
</dbReference>
<dbReference type="InterPro" id="IPR008334">
    <property type="entry name" value="5'-Nucleotdase_C"/>
</dbReference>
<keyword evidence="4 5" id="KW-0378">Hydrolase</keyword>
<dbReference type="GO" id="GO:0008768">
    <property type="term" value="F:UDP-sugar diphosphatase activity"/>
    <property type="evidence" value="ECO:0007669"/>
    <property type="project" value="TreeGrafter"/>
</dbReference>
<dbReference type="InterPro" id="IPR036907">
    <property type="entry name" value="5'-Nucleotdase_C_sf"/>
</dbReference>
<dbReference type="GO" id="GO:0000166">
    <property type="term" value="F:nucleotide binding"/>
    <property type="evidence" value="ECO:0007669"/>
    <property type="project" value="UniProtKB-KW"/>
</dbReference>
<evidence type="ECO:0000256" key="5">
    <source>
        <dbReference type="RuleBase" id="RU362119"/>
    </source>
</evidence>
<feature type="domain" description="Calcineurin-like phosphoesterase" evidence="6">
    <location>
        <begin position="49"/>
        <end position="268"/>
    </location>
</feature>
<reference evidence="8" key="1">
    <citation type="journal article" date="2020" name="mSystems">
        <title>Genome- and Community-Level Interaction Insights into Carbon Utilization and Element Cycling Functions of Hydrothermarchaeota in Hydrothermal Sediment.</title>
        <authorList>
            <person name="Zhou Z."/>
            <person name="Liu Y."/>
            <person name="Xu W."/>
            <person name="Pan J."/>
            <person name="Luo Z.H."/>
            <person name="Li M."/>
        </authorList>
    </citation>
    <scope>NUCLEOTIDE SEQUENCE [LARGE SCALE GENOMIC DNA]</scope>
    <source>
        <strain evidence="8">SpSt-503</strain>
    </source>
</reference>
<dbReference type="EMBL" id="DSVL01000269">
    <property type="protein sequence ID" value="HFH29583.1"/>
    <property type="molecule type" value="Genomic_DNA"/>
</dbReference>
<proteinExistence type="inferred from homology"/>
<dbReference type="SUPFAM" id="SSF56300">
    <property type="entry name" value="Metallo-dependent phosphatases"/>
    <property type="match status" value="1"/>
</dbReference>
<organism evidence="8">
    <name type="scientific">Gracilinema caldarium</name>
    <dbReference type="NCBI Taxonomy" id="215591"/>
    <lineage>
        <taxon>Bacteria</taxon>
        <taxon>Pseudomonadati</taxon>
        <taxon>Spirochaetota</taxon>
        <taxon>Spirochaetia</taxon>
        <taxon>Spirochaetales</taxon>
        <taxon>Breznakiellaceae</taxon>
        <taxon>Gracilinema</taxon>
    </lineage>
</organism>
<evidence type="ECO:0000256" key="1">
    <source>
        <dbReference type="ARBA" id="ARBA00022723"/>
    </source>
</evidence>
<dbReference type="FunFam" id="3.60.21.10:FF:000020">
    <property type="entry name" value="NT5E isoform 4"/>
    <property type="match status" value="1"/>
</dbReference>
<dbReference type="InterPro" id="IPR029052">
    <property type="entry name" value="Metallo-depent_PP-like"/>
</dbReference>
<accession>A0A7C3IEC9</accession>
<dbReference type="GO" id="GO:0009166">
    <property type="term" value="P:nucleotide catabolic process"/>
    <property type="evidence" value="ECO:0007669"/>
    <property type="project" value="InterPro"/>
</dbReference>
<sequence length="625" mass="67396">MKKHSLIRVLAGSFLALAVLVGCAGTPKTAPSTQAAPSIQVDATPLSLSIFHVNDTHAKLESTLTELKVDITPELKAKRTYVELGGFARLWAAVEALRAEKPNSFFLHAGDVFQGTLYFTEFKGKADGDFLNAMGLDAMVIGNHEFDKGPSVLADFIKDAKFPVLACNVDLSAEPSLKDSIKPYVIKDVAGAKVAIVGIANPDTPDISSPGPTVKFLDPVSSLEKVVKELEAKGINKIVVLSHGGYEIDKDLGSKVNGVDVIVGGHSHFVLGPFADLGLKSQGDYPTVMKSPAGDPVLVVTSWNWANMIGVLDVDFDKDGKITSFKGSSKLLAGTDKFRIYDLPDAEGKLKRVEFVRAADGTYAAKEYDGKAYVIAPSGKTLENYMNAFNTLVTRFKDDSRFLFMDPKKEGVEKLAKYSPALKALQAKIATKAEDALKRGNNTGPGPIIADSMIWKTGAEIAIMNPGGVRVDLDSGDISVAKVYELQPFANTLVTLDVSGEEVLKILEDMTDFCITSYAKSPETAYVYVSGLKLTLLVNNAKGARVTEVMVKAKDGSWKPLDPKGTYKLVVNNFIADGGDKNVTLGAIPKARKYDTGYVDSEAMLDYVLGKTLKESKEERVKNLF</sequence>
<keyword evidence="3 5" id="KW-0547">Nucleotide-binding</keyword>
<dbReference type="GO" id="GO:0030288">
    <property type="term" value="C:outer membrane-bounded periplasmic space"/>
    <property type="evidence" value="ECO:0007669"/>
    <property type="project" value="TreeGrafter"/>
</dbReference>
<comment type="caution">
    <text evidence="8">The sequence shown here is derived from an EMBL/GenBank/DDBJ whole genome shotgun (WGS) entry which is preliminary data.</text>
</comment>
<feature type="signal peptide" evidence="5">
    <location>
        <begin position="1"/>
        <end position="24"/>
    </location>
</feature>
<feature type="chain" id="PRO_5028522384" description="5'-nucleotidase" evidence="5">
    <location>
        <begin position="25"/>
        <end position="625"/>
    </location>
</feature>
<keyword evidence="1" id="KW-0479">Metal-binding</keyword>
<dbReference type="AlphaFoldDB" id="A0A7C3IEC9"/>
<evidence type="ECO:0000256" key="2">
    <source>
        <dbReference type="ARBA" id="ARBA00022729"/>
    </source>
</evidence>
<evidence type="ECO:0000256" key="4">
    <source>
        <dbReference type="ARBA" id="ARBA00022801"/>
    </source>
</evidence>
<dbReference type="Gene3D" id="3.60.21.10">
    <property type="match status" value="1"/>
</dbReference>
<evidence type="ECO:0000256" key="3">
    <source>
        <dbReference type="ARBA" id="ARBA00022741"/>
    </source>
</evidence>
<dbReference type="InterPro" id="IPR006179">
    <property type="entry name" value="5_nucleotidase/apyrase"/>
</dbReference>
<evidence type="ECO:0000313" key="8">
    <source>
        <dbReference type="EMBL" id="HFH29583.1"/>
    </source>
</evidence>
<evidence type="ECO:0000259" key="6">
    <source>
        <dbReference type="Pfam" id="PF00149"/>
    </source>
</evidence>
<gene>
    <name evidence="8" type="ORF">ENS59_08755</name>
</gene>
<dbReference type="GO" id="GO:0008253">
    <property type="term" value="F:5'-nucleotidase activity"/>
    <property type="evidence" value="ECO:0007669"/>
    <property type="project" value="TreeGrafter"/>
</dbReference>
<protein>
    <recommendedName>
        <fullName evidence="9">5'-nucleotidase</fullName>
    </recommendedName>
</protein>
<dbReference type="InterPro" id="IPR004843">
    <property type="entry name" value="Calcineurin-like_PHP"/>
</dbReference>